<gene>
    <name evidence="1" type="ORF">SAMN05216389_103207</name>
</gene>
<dbReference type="RefSeq" id="WP_139177913.1">
    <property type="nucleotide sequence ID" value="NZ_FOHE01000003.1"/>
</dbReference>
<dbReference type="GO" id="GO:0016740">
    <property type="term" value="F:transferase activity"/>
    <property type="evidence" value="ECO:0007669"/>
    <property type="project" value="UniProtKB-KW"/>
</dbReference>
<evidence type="ECO:0000313" key="2">
    <source>
        <dbReference type="Proteomes" id="UP000198618"/>
    </source>
</evidence>
<dbReference type="EMBL" id="FOHE01000003">
    <property type="protein sequence ID" value="SES92506.1"/>
    <property type="molecule type" value="Genomic_DNA"/>
</dbReference>
<protein>
    <submittedName>
        <fullName evidence="1">Putative acetyltransferase</fullName>
    </submittedName>
</protein>
<reference evidence="1 2" key="1">
    <citation type="submission" date="2016-10" db="EMBL/GenBank/DDBJ databases">
        <authorList>
            <person name="de Groot N.N."/>
        </authorList>
    </citation>
    <scope>NUCLEOTIDE SEQUENCE [LARGE SCALE GENOMIC DNA]</scope>
    <source>
        <strain evidence="1 2">IBRC-M 10780</strain>
    </source>
</reference>
<dbReference type="Proteomes" id="UP000198618">
    <property type="component" value="Unassembled WGS sequence"/>
</dbReference>
<organism evidence="1 2">
    <name type="scientific">Oceanobacillus limi</name>
    <dbReference type="NCBI Taxonomy" id="930131"/>
    <lineage>
        <taxon>Bacteria</taxon>
        <taxon>Bacillati</taxon>
        <taxon>Bacillota</taxon>
        <taxon>Bacilli</taxon>
        <taxon>Bacillales</taxon>
        <taxon>Bacillaceae</taxon>
        <taxon>Oceanobacillus</taxon>
    </lineage>
</organism>
<keyword evidence="1" id="KW-0808">Transferase</keyword>
<keyword evidence="2" id="KW-1185">Reference proteome</keyword>
<dbReference type="OrthoDB" id="424368at2"/>
<dbReference type="STRING" id="930131.SAMN05216389_103207"/>
<sequence length="71" mass="8253">MQIRMYQKQDTTAIMELFQETIRTVNRKDYSAIQVAKWAAGADGQEESWHKRLTESTTYVVEEGLSLDLEI</sequence>
<dbReference type="Gene3D" id="3.40.630.30">
    <property type="match status" value="1"/>
</dbReference>
<proteinExistence type="predicted"/>
<accession>A0A1I0AFP3</accession>
<evidence type="ECO:0000313" key="1">
    <source>
        <dbReference type="EMBL" id="SES92506.1"/>
    </source>
</evidence>
<name>A0A1I0AFP3_9BACI</name>
<dbReference type="AlphaFoldDB" id="A0A1I0AFP3"/>